<protein>
    <submittedName>
        <fullName evidence="3">NUDIX domain-containing protein</fullName>
    </submittedName>
</protein>
<dbReference type="Gene3D" id="3.90.79.10">
    <property type="entry name" value="Nucleoside Triphosphate Pyrophosphohydrolase"/>
    <property type="match status" value="1"/>
</dbReference>
<dbReference type="OrthoDB" id="129709at2"/>
<dbReference type="RefSeq" id="WP_123221192.1">
    <property type="nucleotide sequence ID" value="NZ_RJSF01000003.1"/>
</dbReference>
<dbReference type="PANTHER" id="PTHR43736:SF1">
    <property type="entry name" value="DIHYDRONEOPTERIN TRIPHOSPHATE DIPHOSPHATASE"/>
    <property type="match status" value="1"/>
</dbReference>
<sequence>MSLHADALAVLEGWSAPDDAQELLREQYVEHLRRRPDGLEKACFPDHLTAGALVLSHDGTQVLLNLHRKARRWFAFGGHLEPEDTTLAGAALREGTEESGLPDLVVDPDPVHLSLHEVGFCSPRGTVRHFDVRFLARLGTSSEPVVSDESLDLQWFAVDDVPTDEPDMLDLIRLAGERLRQHA</sequence>
<name>A0A3N0GZC5_9ACTN</name>
<organism evidence="3 4">
    <name type="scientific">Nocardioides pocheonensis</name>
    <dbReference type="NCBI Taxonomy" id="661485"/>
    <lineage>
        <taxon>Bacteria</taxon>
        <taxon>Bacillati</taxon>
        <taxon>Actinomycetota</taxon>
        <taxon>Actinomycetes</taxon>
        <taxon>Propionibacteriales</taxon>
        <taxon>Nocardioidaceae</taxon>
        <taxon>Nocardioides</taxon>
    </lineage>
</organism>
<dbReference type="Proteomes" id="UP000279994">
    <property type="component" value="Unassembled WGS sequence"/>
</dbReference>
<proteinExistence type="inferred from homology"/>
<comment type="similarity">
    <text evidence="1">Belongs to the Nudix hydrolase family.</text>
</comment>
<keyword evidence="4" id="KW-1185">Reference proteome</keyword>
<dbReference type="InterPro" id="IPR015797">
    <property type="entry name" value="NUDIX_hydrolase-like_dom_sf"/>
</dbReference>
<gene>
    <name evidence="3" type="ORF">EFL26_02025</name>
</gene>
<dbReference type="PANTHER" id="PTHR43736">
    <property type="entry name" value="ADP-RIBOSE PYROPHOSPHATASE"/>
    <property type="match status" value="1"/>
</dbReference>
<dbReference type="EMBL" id="RJSF01000003">
    <property type="protein sequence ID" value="RNM17576.1"/>
    <property type="molecule type" value="Genomic_DNA"/>
</dbReference>
<dbReference type="SUPFAM" id="SSF55811">
    <property type="entry name" value="Nudix"/>
    <property type="match status" value="1"/>
</dbReference>
<accession>A0A3N0GZC5</accession>
<dbReference type="PROSITE" id="PS51462">
    <property type="entry name" value="NUDIX"/>
    <property type="match status" value="1"/>
</dbReference>
<dbReference type="CDD" id="cd03674">
    <property type="entry name" value="NUDIX_Hydrolase"/>
    <property type="match status" value="1"/>
</dbReference>
<feature type="domain" description="Nudix hydrolase" evidence="2">
    <location>
        <begin position="45"/>
        <end position="179"/>
    </location>
</feature>
<evidence type="ECO:0000313" key="4">
    <source>
        <dbReference type="Proteomes" id="UP000279994"/>
    </source>
</evidence>
<evidence type="ECO:0000259" key="2">
    <source>
        <dbReference type="PROSITE" id="PS51462"/>
    </source>
</evidence>
<dbReference type="Pfam" id="PF00293">
    <property type="entry name" value="NUDIX"/>
    <property type="match status" value="1"/>
</dbReference>
<comment type="caution">
    <text evidence="3">The sequence shown here is derived from an EMBL/GenBank/DDBJ whole genome shotgun (WGS) entry which is preliminary data.</text>
</comment>
<dbReference type="InterPro" id="IPR000086">
    <property type="entry name" value="NUDIX_hydrolase_dom"/>
</dbReference>
<evidence type="ECO:0000256" key="1">
    <source>
        <dbReference type="ARBA" id="ARBA00005582"/>
    </source>
</evidence>
<reference evidence="3 4" key="1">
    <citation type="submission" date="2018-11" db="EMBL/GenBank/DDBJ databases">
        <authorList>
            <person name="Li F."/>
        </authorList>
    </citation>
    <scope>NUCLEOTIDE SEQUENCE [LARGE SCALE GENOMIC DNA]</scope>
    <source>
        <strain evidence="3 4">Gsoil 818</strain>
    </source>
</reference>
<evidence type="ECO:0000313" key="3">
    <source>
        <dbReference type="EMBL" id="RNM17576.1"/>
    </source>
</evidence>
<dbReference type="AlphaFoldDB" id="A0A3N0GZC5"/>